<keyword evidence="2" id="KW-1003">Cell membrane</keyword>
<evidence type="ECO:0000313" key="13">
    <source>
        <dbReference type="Proteomes" id="UP000295758"/>
    </source>
</evidence>
<feature type="transmembrane region" description="Helical" evidence="6">
    <location>
        <begin position="12"/>
        <end position="29"/>
    </location>
</feature>
<dbReference type="GO" id="GO:0005886">
    <property type="term" value="C:plasma membrane"/>
    <property type="evidence" value="ECO:0007669"/>
    <property type="project" value="UniProtKB-SubCell"/>
</dbReference>
<dbReference type="PANTHER" id="PTHR32196">
    <property type="entry name" value="ABC TRANSPORTER PERMEASE PROTEIN YPHD-RELATED-RELATED"/>
    <property type="match status" value="1"/>
</dbReference>
<feature type="transmembrane region" description="Helical" evidence="6">
    <location>
        <begin position="157"/>
        <end position="179"/>
    </location>
</feature>
<reference evidence="7 12" key="3">
    <citation type="submission" date="2018-04" db="EMBL/GenBank/DDBJ databases">
        <title>Subsurface microbial communities from deep shales in Ohio and West Virginia, USA.</title>
        <authorList>
            <person name="Wrighton K."/>
        </authorList>
    </citation>
    <scope>NUCLEOTIDE SEQUENCE [LARGE SCALE GENOMIC DNA]</scope>
    <source>
        <strain evidence="7 12">MSL28</strain>
    </source>
</reference>
<proteinExistence type="predicted"/>
<dbReference type="Proteomes" id="UP000295758">
    <property type="component" value="Unassembled WGS sequence"/>
</dbReference>
<dbReference type="Proteomes" id="UP000247389">
    <property type="component" value="Unassembled WGS sequence"/>
</dbReference>
<organism evidence="8 14">
    <name type="scientific">Halanaerobium congolense</name>
    <dbReference type="NCBI Taxonomy" id="54121"/>
    <lineage>
        <taxon>Bacteria</taxon>
        <taxon>Bacillati</taxon>
        <taxon>Bacillota</taxon>
        <taxon>Clostridia</taxon>
        <taxon>Halanaerobiales</taxon>
        <taxon>Halanaerobiaceae</taxon>
        <taxon>Halanaerobium</taxon>
    </lineage>
</organism>
<keyword evidence="3 6" id="KW-0812">Transmembrane</keyword>
<accession>A0A1G6LWL4</accession>
<reference evidence="8 14" key="2">
    <citation type="submission" date="2016-10" db="EMBL/GenBank/DDBJ databases">
        <authorList>
            <person name="Varghese N."/>
            <person name="Submissions S."/>
        </authorList>
    </citation>
    <scope>NUCLEOTIDE SEQUENCE [LARGE SCALE GENOMIC DNA]</scope>
    <source>
        <strain evidence="8 14">WG10</strain>
    </source>
</reference>
<evidence type="ECO:0000313" key="10">
    <source>
        <dbReference type="EMBL" id="TDS34575.1"/>
    </source>
</evidence>
<evidence type="ECO:0000313" key="12">
    <source>
        <dbReference type="Proteomes" id="UP000247389"/>
    </source>
</evidence>
<evidence type="ECO:0000313" key="14">
    <source>
        <dbReference type="Proteomes" id="UP000324896"/>
    </source>
</evidence>
<reference evidence="10 13" key="4">
    <citation type="submission" date="2019-03" db="EMBL/GenBank/DDBJ databases">
        <title>Deep subsurface shale carbon reservoir microbial communities from Ohio and West Virginia, USA.</title>
        <authorList>
            <person name="Wrighton K."/>
        </authorList>
    </citation>
    <scope>NUCLEOTIDE SEQUENCE [LARGE SCALE GENOMIC DNA]</scope>
    <source>
        <strain evidence="10 13">UTICA-S4D12</strain>
    </source>
</reference>
<keyword evidence="5 6" id="KW-0472">Membrane</keyword>
<protein>
    <submittedName>
        <fullName evidence="8">Xylose ABC transporter membrane protein</fullName>
    </submittedName>
</protein>
<feature type="transmembrane region" description="Helical" evidence="6">
    <location>
        <begin position="345"/>
        <end position="364"/>
    </location>
</feature>
<feature type="transmembrane region" description="Helical" evidence="6">
    <location>
        <begin position="116"/>
        <end position="137"/>
    </location>
</feature>
<dbReference type="AlphaFoldDB" id="A0A1G6LWL4"/>
<evidence type="ECO:0000256" key="3">
    <source>
        <dbReference type="ARBA" id="ARBA00022692"/>
    </source>
</evidence>
<evidence type="ECO:0000256" key="2">
    <source>
        <dbReference type="ARBA" id="ARBA00022475"/>
    </source>
</evidence>
<gene>
    <name evidence="10" type="ORF">BY453_1029</name>
    <name evidence="7" type="ORF">C8C78_10866</name>
    <name evidence="8" type="ORF">SAMN04488597_10711</name>
    <name evidence="9" type="ORF">SAMN04515654_102176</name>
</gene>
<dbReference type="CDD" id="cd06579">
    <property type="entry name" value="TM_PBP1_transp_AraH_like"/>
    <property type="match status" value="1"/>
</dbReference>
<dbReference type="Proteomes" id="UP000324896">
    <property type="component" value="Unassembled WGS sequence"/>
</dbReference>
<evidence type="ECO:0000256" key="1">
    <source>
        <dbReference type="ARBA" id="ARBA00004651"/>
    </source>
</evidence>
<evidence type="ECO:0000313" key="11">
    <source>
        <dbReference type="Proteomes" id="UP000198945"/>
    </source>
</evidence>
<dbReference type="Proteomes" id="UP000198945">
    <property type="component" value="Unassembled WGS sequence"/>
</dbReference>
<dbReference type="InterPro" id="IPR001851">
    <property type="entry name" value="ABC_transp_permease"/>
</dbReference>
<feature type="transmembrane region" description="Helical" evidence="6">
    <location>
        <begin position="217"/>
        <end position="235"/>
    </location>
</feature>
<evidence type="ECO:0000313" key="7">
    <source>
        <dbReference type="EMBL" id="PXV67321.1"/>
    </source>
</evidence>
<evidence type="ECO:0000313" key="9">
    <source>
        <dbReference type="EMBL" id="SDI17810.1"/>
    </source>
</evidence>
<evidence type="ECO:0000256" key="4">
    <source>
        <dbReference type="ARBA" id="ARBA00022989"/>
    </source>
</evidence>
<dbReference type="EMBL" id="FMYT01000007">
    <property type="protein sequence ID" value="SDC47106.1"/>
    <property type="molecule type" value="Genomic_DNA"/>
</dbReference>
<feature type="transmembrane region" description="Helical" evidence="6">
    <location>
        <begin position="83"/>
        <end position="104"/>
    </location>
</feature>
<dbReference type="EMBL" id="FNEH01000002">
    <property type="protein sequence ID" value="SDI17810.1"/>
    <property type="molecule type" value="Genomic_DNA"/>
</dbReference>
<evidence type="ECO:0000256" key="6">
    <source>
        <dbReference type="SAM" id="Phobius"/>
    </source>
</evidence>
<feature type="transmembrane region" description="Helical" evidence="6">
    <location>
        <begin position="191"/>
        <end position="211"/>
    </location>
</feature>
<dbReference type="EMBL" id="QICM01000008">
    <property type="protein sequence ID" value="PXV67321.1"/>
    <property type="molecule type" value="Genomic_DNA"/>
</dbReference>
<dbReference type="GO" id="GO:0022857">
    <property type="term" value="F:transmembrane transporter activity"/>
    <property type="evidence" value="ECO:0007669"/>
    <property type="project" value="InterPro"/>
</dbReference>
<keyword evidence="4 6" id="KW-1133">Transmembrane helix</keyword>
<comment type="subcellular location">
    <subcellularLocation>
        <location evidence="1">Cell membrane</location>
        <topology evidence="1">Multi-pass membrane protein</topology>
    </subcellularLocation>
</comment>
<name>A0A1G6LWL4_9FIRM</name>
<dbReference type="EMBL" id="SOAA01000002">
    <property type="protein sequence ID" value="TDS34575.1"/>
    <property type="molecule type" value="Genomic_DNA"/>
</dbReference>
<reference evidence="9 11" key="1">
    <citation type="submission" date="2016-10" db="EMBL/GenBank/DDBJ databases">
        <authorList>
            <person name="de Groot N.N."/>
        </authorList>
    </citation>
    <scope>NUCLEOTIDE SEQUENCE [LARGE SCALE GENOMIC DNA]</scope>
    <source>
        <strain evidence="9 11">WG7</strain>
    </source>
</reference>
<sequence length="370" mass="38940">MKKFIKNNGTFIALIFLIIILSFLSPSFLSSRNLTNLVRQVTINGIIAVGMTMVILLAGIDLSVGSTVGLSAVVVTLLMQSGIGMWLAILITLVGVGGVIGFFNGFMSAKFDIHPFIITLGVMTIARGLSLVLTQGVSVPVTNRTFAEIGSGYIPKIPSLIILVIALVLGLIAVFRTSMEIKNGDKVRNKAKLTGGIILTVAGFLAGFLIFIGYQGIPIPVAIFAVIVMIGIYTLRKTRFGRKLYAIGGNEKVAWLSGINILRSKTMVFVITGVLSAASGILLASRLNGASPNLGDGFELDAIASVIIGGTSFMGGVGTITGTVIGAIIIGVINNGMSLLGINSFYQMIVKGFIIILAVMIDVLNRRDTA</sequence>
<evidence type="ECO:0000313" key="8">
    <source>
        <dbReference type="EMBL" id="SDC47106.1"/>
    </source>
</evidence>
<feature type="transmembrane region" description="Helical" evidence="6">
    <location>
        <begin position="267"/>
        <end position="287"/>
    </location>
</feature>
<feature type="transmembrane region" description="Helical" evidence="6">
    <location>
        <begin position="41"/>
        <end position="63"/>
    </location>
</feature>
<feature type="transmembrane region" description="Helical" evidence="6">
    <location>
        <begin position="307"/>
        <end position="333"/>
    </location>
</feature>
<dbReference type="Pfam" id="PF02653">
    <property type="entry name" value="BPD_transp_2"/>
    <property type="match status" value="1"/>
</dbReference>
<dbReference type="RefSeq" id="WP_089656010.1">
    <property type="nucleotide sequence ID" value="NZ_FMYT01000007.1"/>
</dbReference>
<evidence type="ECO:0000256" key="5">
    <source>
        <dbReference type="ARBA" id="ARBA00023136"/>
    </source>
</evidence>